<evidence type="ECO:0000259" key="2">
    <source>
        <dbReference type="Pfam" id="PF01747"/>
    </source>
</evidence>
<dbReference type="PANTHER" id="PTHR43509">
    <property type="match status" value="1"/>
</dbReference>
<organism evidence="4 5">
    <name type="scientific">Enteractinococcus helveticum</name>
    <dbReference type="NCBI Taxonomy" id="1837282"/>
    <lineage>
        <taxon>Bacteria</taxon>
        <taxon>Bacillati</taxon>
        <taxon>Actinomycetota</taxon>
        <taxon>Actinomycetes</taxon>
        <taxon>Micrococcales</taxon>
        <taxon>Micrococcaceae</taxon>
    </lineage>
</organism>
<dbReference type="RefSeq" id="WP_043057609.1">
    <property type="nucleotide sequence ID" value="NZ_LXEY01000016.1"/>
</dbReference>
<dbReference type="Proteomes" id="UP000078292">
    <property type="component" value="Unassembled WGS sequence"/>
</dbReference>
<dbReference type="InterPro" id="IPR014729">
    <property type="entry name" value="Rossmann-like_a/b/a_fold"/>
</dbReference>
<dbReference type="InterPro" id="IPR025980">
    <property type="entry name" value="ATP-Sase_PUA-like_dom"/>
</dbReference>
<evidence type="ECO:0000313" key="4">
    <source>
        <dbReference type="EMBL" id="OAV61509.1"/>
    </source>
</evidence>
<evidence type="ECO:0000313" key="5">
    <source>
        <dbReference type="Proteomes" id="UP000078292"/>
    </source>
</evidence>
<keyword evidence="4" id="KW-0808">Transferase</keyword>
<dbReference type="SUPFAM" id="SSF52374">
    <property type="entry name" value="Nucleotidylyl transferase"/>
    <property type="match status" value="1"/>
</dbReference>
<comment type="caution">
    <text evidence="4">The sequence shown here is derived from an EMBL/GenBank/DDBJ whole genome shotgun (WGS) entry which is preliminary data.</text>
</comment>
<dbReference type="GO" id="GO:0004781">
    <property type="term" value="F:sulfate adenylyltransferase (ATP) activity"/>
    <property type="evidence" value="ECO:0007669"/>
    <property type="project" value="InterPro"/>
</dbReference>
<evidence type="ECO:0000256" key="1">
    <source>
        <dbReference type="ARBA" id="ARBA00005048"/>
    </source>
</evidence>
<dbReference type="AlphaFoldDB" id="A0A1B7M0B7"/>
<comment type="pathway">
    <text evidence="1">Sulfur metabolism; hydrogen sulfide biosynthesis; sulfite from sulfate: step 1/3.</text>
</comment>
<reference evidence="4 5" key="1">
    <citation type="submission" date="2016-04" db="EMBL/GenBank/DDBJ databases">
        <title>First whole genome shotgun sequence of the bacterium Enteractinococcus sp. strain UASWS1574.</title>
        <authorList>
            <person name="Crovadore J."/>
            <person name="Chablais R."/>
            <person name="Lefort F."/>
        </authorList>
    </citation>
    <scope>NUCLEOTIDE SEQUENCE [LARGE SCALE GENOMIC DNA]</scope>
    <source>
        <strain evidence="4 5">UASWS1574</strain>
    </source>
</reference>
<dbReference type="Gene3D" id="3.40.50.620">
    <property type="entry name" value="HUPs"/>
    <property type="match status" value="1"/>
</dbReference>
<gene>
    <name evidence="4" type="ORF">A6F49_08685</name>
</gene>
<feature type="domain" description="ATP-sulfurylase PUA-like" evidence="3">
    <location>
        <begin position="19"/>
        <end position="181"/>
    </location>
</feature>
<dbReference type="STRING" id="1837282.A6F49_08685"/>
<dbReference type="InterPro" id="IPR015947">
    <property type="entry name" value="PUA-like_sf"/>
</dbReference>
<keyword evidence="4" id="KW-0548">Nucleotidyltransferase</keyword>
<keyword evidence="5" id="KW-1185">Reference proteome</keyword>
<dbReference type="InterPro" id="IPR024951">
    <property type="entry name" value="Sulfurylase_cat_dom"/>
</dbReference>
<dbReference type="OrthoDB" id="9804504at2"/>
<name>A0A1B7M0B7_9MICC</name>
<accession>A0A1B7M0B7</accession>
<evidence type="ECO:0000259" key="3">
    <source>
        <dbReference type="Pfam" id="PF14306"/>
    </source>
</evidence>
<proteinExistence type="predicted"/>
<dbReference type="EMBL" id="LXEY01000016">
    <property type="protein sequence ID" value="OAV61509.1"/>
    <property type="molecule type" value="Genomic_DNA"/>
</dbReference>
<dbReference type="Gene3D" id="3.10.400.10">
    <property type="entry name" value="Sulfate adenylyltransferase"/>
    <property type="match status" value="1"/>
</dbReference>
<feature type="domain" description="Sulphate adenylyltransferase catalytic" evidence="2">
    <location>
        <begin position="190"/>
        <end position="395"/>
    </location>
</feature>
<dbReference type="SUPFAM" id="SSF88697">
    <property type="entry name" value="PUA domain-like"/>
    <property type="match status" value="1"/>
</dbReference>
<dbReference type="Pfam" id="PF14306">
    <property type="entry name" value="PUA_2"/>
    <property type="match status" value="1"/>
</dbReference>
<protein>
    <submittedName>
        <fullName evidence="4">Sulfate adenylyltransferase</fullName>
    </submittedName>
</protein>
<sequence>MVEQPLVLDQEKFATYPQQPHGGKLVDRVATGEARKQGLETAQSVPKIMVDLEAAITLELIATGVLSPNEGFMNEQEYLSCLETGRMTNGLPWPVPLSFAPIGERNSDVVKSLSVGEDVVLVDEDHKPIALLHLDDIFSYDRAHRAKHIFGTTDRKHPGVDAIYRRMGDTALAGKITLLNRPDWGPFEGMRMEPKETWQLFYEEQKYTSVAGFVTGANPMHRGHEYMQKNLLEEVDALLLLPLVEMAKREYTRHEFRMLAYRSVLDEYYPSDRTIMFPLRVTYVFAGPREAVLHALILKNLGCTHKIVGRDYAGVGDYYELYESQSIFDEFTPEELGIDIRFFNEVFYCVRCAQPTTLKTCAHDDSTRIYISGSGIRELLRHGFMPPEEIARPESGRIGIQGVQPKGLNDDGESVKPAGKLIQTMFPYYLTYKGIGGRRREKPLNPDDLTREDIEAIMLDIHENAGLIYKQTAEEYARTADINRVRQPAWVEKAHADVLKEQELVIRTLEEKVANASAEASDEFMYQDRHEAQNELDIAKKILTEAGEPITQDKTAHRVWNIAPYDLYY</sequence>
<dbReference type="Pfam" id="PF01747">
    <property type="entry name" value="ATP-sulfurylase"/>
    <property type="match status" value="1"/>
</dbReference>
<dbReference type="PANTHER" id="PTHR43509:SF1">
    <property type="entry name" value="SULFATE ADENYLYLTRANSFERASE"/>
    <property type="match status" value="1"/>
</dbReference>